<evidence type="ECO:0000313" key="18">
    <source>
        <dbReference type="Proteomes" id="UP000199309"/>
    </source>
</evidence>
<dbReference type="UniPathway" id="UPA00048">
    <property type="reaction ID" value="UER00072"/>
</dbReference>
<comment type="cofactor">
    <cofactor evidence="2">
        <name>Mn(2+)</name>
        <dbReference type="ChEBI" id="CHEBI:29035"/>
    </cofactor>
</comment>
<evidence type="ECO:0000256" key="15">
    <source>
        <dbReference type="RuleBase" id="RU004445"/>
    </source>
</evidence>
<keyword evidence="14" id="KW-0963">Cytoplasm</keyword>
<evidence type="ECO:0000256" key="11">
    <source>
        <dbReference type="ARBA" id="ARBA00023027"/>
    </source>
</evidence>
<comment type="similarity">
    <text evidence="4 14">Belongs to the isocitrate and isopropylmalate dehydrogenases family. LeuB type 1 subfamily.</text>
</comment>
<organism evidence="17 18">
    <name type="scientific">Megasphaera paucivorans</name>
    <dbReference type="NCBI Taxonomy" id="349095"/>
    <lineage>
        <taxon>Bacteria</taxon>
        <taxon>Bacillati</taxon>
        <taxon>Bacillota</taxon>
        <taxon>Negativicutes</taxon>
        <taxon>Veillonellales</taxon>
        <taxon>Veillonellaceae</taxon>
        <taxon>Megasphaera</taxon>
    </lineage>
</organism>
<keyword evidence="6 14" id="KW-0432">Leucine biosynthesis</keyword>
<dbReference type="EC" id="1.1.1.85" evidence="14"/>
<comment type="cofactor">
    <cofactor evidence="14 15">
        <name>Mg(2+)</name>
        <dbReference type="ChEBI" id="CHEBI:18420"/>
    </cofactor>
    <cofactor evidence="14 15">
        <name>Mn(2+)</name>
        <dbReference type="ChEBI" id="CHEBI:29035"/>
    </cofactor>
    <text evidence="14 15">Binds 1 Mg(2+) or Mn(2+) ion per subunit.</text>
</comment>
<feature type="binding site" evidence="14">
    <location>
        <begin position="280"/>
        <end position="292"/>
    </location>
    <ligand>
        <name>NAD(+)</name>
        <dbReference type="ChEBI" id="CHEBI:57540"/>
    </ligand>
</feature>
<feature type="binding site" evidence="14">
    <location>
        <position position="134"/>
    </location>
    <ligand>
        <name>substrate</name>
    </ligand>
</feature>
<dbReference type="GO" id="GO:0005829">
    <property type="term" value="C:cytosol"/>
    <property type="evidence" value="ECO:0007669"/>
    <property type="project" value="TreeGrafter"/>
</dbReference>
<feature type="site" description="Important for catalysis" evidence="14">
    <location>
        <position position="141"/>
    </location>
</feature>
<dbReference type="InterPro" id="IPR004429">
    <property type="entry name" value="Isopropylmalate_DH"/>
</dbReference>
<feature type="binding site" evidence="14">
    <location>
        <position position="223"/>
    </location>
    <ligand>
        <name>Mg(2+)</name>
        <dbReference type="ChEBI" id="CHEBI:18420"/>
    </ligand>
</feature>
<comment type="pathway">
    <text evidence="3 14 15">Amino-acid biosynthesis; L-leucine biosynthesis; L-leucine from 3-methyl-2-oxobutanoate: step 3/4.</text>
</comment>
<dbReference type="SUPFAM" id="SSF53659">
    <property type="entry name" value="Isocitrate/Isopropylmalate dehydrogenase-like"/>
    <property type="match status" value="1"/>
</dbReference>
<dbReference type="GO" id="GO:0051287">
    <property type="term" value="F:NAD binding"/>
    <property type="evidence" value="ECO:0007669"/>
    <property type="project" value="InterPro"/>
</dbReference>
<dbReference type="InterPro" id="IPR019818">
    <property type="entry name" value="IsoCit/isopropylmalate_DH_CS"/>
</dbReference>
<evidence type="ECO:0000256" key="13">
    <source>
        <dbReference type="ARBA" id="ARBA00023304"/>
    </source>
</evidence>
<feature type="binding site" evidence="14">
    <location>
        <position position="96"/>
    </location>
    <ligand>
        <name>substrate</name>
    </ligand>
</feature>
<feature type="site" description="Important for catalysis" evidence="14">
    <location>
        <position position="191"/>
    </location>
</feature>
<dbReference type="Gene3D" id="3.40.718.10">
    <property type="entry name" value="Isopropylmalate Dehydrogenase"/>
    <property type="match status" value="1"/>
</dbReference>
<dbReference type="SMART" id="SM01329">
    <property type="entry name" value="Iso_dh"/>
    <property type="match status" value="1"/>
</dbReference>
<evidence type="ECO:0000256" key="3">
    <source>
        <dbReference type="ARBA" id="ARBA00004762"/>
    </source>
</evidence>
<feature type="binding site" evidence="14">
    <location>
        <position position="251"/>
    </location>
    <ligand>
        <name>Mg(2+)</name>
        <dbReference type="ChEBI" id="CHEBI:18420"/>
    </ligand>
</feature>
<keyword evidence="13 14" id="KW-0100">Branched-chain amino acid biosynthesis</keyword>
<dbReference type="NCBIfam" id="TIGR00169">
    <property type="entry name" value="leuB"/>
    <property type="match status" value="1"/>
</dbReference>
<dbReference type="HAMAP" id="MF_01033">
    <property type="entry name" value="LeuB_type1"/>
    <property type="match status" value="1"/>
</dbReference>
<dbReference type="GO" id="GO:0000287">
    <property type="term" value="F:magnesium ion binding"/>
    <property type="evidence" value="ECO:0007669"/>
    <property type="project" value="InterPro"/>
</dbReference>
<feature type="binding site" evidence="14">
    <location>
        <position position="223"/>
    </location>
    <ligand>
        <name>substrate</name>
    </ligand>
</feature>
<keyword evidence="12 14" id="KW-0464">Manganese</keyword>
<dbReference type="PANTHER" id="PTHR42979">
    <property type="entry name" value="3-ISOPROPYLMALATE DEHYDROGENASE"/>
    <property type="match status" value="1"/>
</dbReference>
<dbReference type="GO" id="GO:0003862">
    <property type="term" value="F:3-isopropylmalate dehydrogenase activity"/>
    <property type="evidence" value="ECO:0007669"/>
    <property type="project" value="UniProtKB-UniRule"/>
</dbReference>
<evidence type="ECO:0000256" key="1">
    <source>
        <dbReference type="ARBA" id="ARBA00000624"/>
    </source>
</evidence>
<keyword evidence="18" id="KW-1185">Reference proteome</keyword>
<dbReference type="STRING" id="349095.SAMN05660299_00492"/>
<keyword evidence="10 14" id="KW-0560">Oxidoreductase</keyword>
<keyword evidence="9 14" id="KW-0460">Magnesium</keyword>
<dbReference type="AlphaFoldDB" id="A0A1G9RKD2"/>
<evidence type="ECO:0000256" key="12">
    <source>
        <dbReference type="ARBA" id="ARBA00023211"/>
    </source>
</evidence>
<dbReference type="RefSeq" id="WP_091647856.1">
    <property type="nucleotide sequence ID" value="NZ_FNHQ01000003.1"/>
</dbReference>
<dbReference type="InterPro" id="IPR024084">
    <property type="entry name" value="IsoPropMal-DH-like_dom"/>
</dbReference>
<evidence type="ECO:0000256" key="4">
    <source>
        <dbReference type="ARBA" id="ARBA00008319"/>
    </source>
</evidence>
<evidence type="ECO:0000256" key="6">
    <source>
        <dbReference type="ARBA" id="ARBA00022430"/>
    </source>
</evidence>
<keyword evidence="11 14" id="KW-0520">NAD</keyword>
<evidence type="ECO:0000256" key="5">
    <source>
        <dbReference type="ARBA" id="ARBA00011738"/>
    </source>
</evidence>
<proteinExistence type="inferred from homology"/>
<comment type="subunit">
    <text evidence="5 14 15">Homodimer.</text>
</comment>
<feature type="binding site" evidence="14">
    <location>
        <begin position="76"/>
        <end position="89"/>
    </location>
    <ligand>
        <name>NAD(+)</name>
        <dbReference type="ChEBI" id="CHEBI:57540"/>
    </ligand>
</feature>
<name>A0A1G9RKD2_9FIRM</name>
<dbReference type="Proteomes" id="UP000199309">
    <property type="component" value="Unassembled WGS sequence"/>
</dbReference>
<evidence type="ECO:0000256" key="10">
    <source>
        <dbReference type="ARBA" id="ARBA00023002"/>
    </source>
</evidence>
<reference evidence="17 18" key="1">
    <citation type="submission" date="2016-10" db="EMBL/GenBank/DDBJ databases">
        <authorList>
            <person name="de Groot N.N."/>
        </authorList>
    </citation>
    <scope>NUCLEOTIDE SEQUENCE [LARGE SCALE GENOMIC DNA]</scope>
    <source>
        <strain evidence="17 18">DSM 16981</strain>
    </source>
</reference>
<dbReference type="Pfam" id="PF00180">
    <property type="entry name" value="Iso_dh"/>
    <property type="match status" value="1"/>
</dbReference>
<evidence type="ECO:0000313" key="17">
    <source>
        <dbReference type="EMBL" id="SDM23779.1"/>
    </source>
</evidence>
<protein>
    <recommendedName>
        <fullName evidence="14">3-isopropylmalate dehydrogenase</fullName>
        <ecNumber evidence="14">1.1.1.85</ecNumber>
    </recommendedName>
    <alternativeName>
        <fullName evidence="14">3-IPM-DH</fullName>
    </alternativeName>
    <alternativeName>
        <fullName evidence="14">Beta-IPM dehydrogenase</fullName>
        <shortName evidence="14">IMDH</shortName>
    </alternativeName>
</protein>
<dbReference type="PANTHER" id="PTHR42979:SF1">
    <property type="entry name" value="3-ISOPROPYLMALATE DEHYDROGENASE"/>
    <property type="match status" value="1"/>
</dbReference>
<gene>
    <name evidence="14" type="primary">leuB</name>
    <name evidence="17" type="ORF">SAMN05660299_00492</name>
</gene>
<feature type="binding site" evidence="14">
    <location>
        <position position="247"/>
    </location>
    <ligand>
        <name>Mg(2+)</name>
        <dbReference type="ChEBI" id="CHEBI:18420"/>
    </ligand>
</feature>
<feature type="binding site" evidence="14">
    <location>
        <position position="106"/>
    </location>
    <ligand>
        <name>substrate</name>
    </ligand>
</feature>
<sequence>MEKHIVVIPGDGIGKEITTAAVKVLKKIDEIYHIGLTFEYQYAGGTAYDKFGTPLPENTIEAAKKASAVLFGAVGGTQWDSVEPALRPEKAVLGLRKALGLYVNLRPVKVQKELCEYSPLKPEIVTGSDILIVRELIGGIYFGDKCESEIHNGVERAWDLENYSVPEVERITRFAMEAARKRKNKVTSVDKSNVLATSRLWRRTVTKIAAQNPDILVDNLYVDNCAMQLAIRPTQFDVIVTGNLFGDILSDEAAVLGGSIGMMPSASIGELTSLYEPIHGSAPDIAGKGIANPLATILSSAMLLRYSLEEESAACAVEKAVDAALEEGWRTPDLYKDGFKKADTNTMTEVVLQYIK</sequence>
<keyword evidence="8 14" id="KW-0479">Metal-binding</keyword>
<evidence type="ECO:0000256" key="9">
    <source>
        <dbReference type="ARBA" id="ARBA00022842"/>
    </source>
</evidence>
<evidence type="ECO:0000259" key="16">
    <source>
        <dbReference type="SMART" id="SM01329"/>
    </source>
</evidence>
<dbReference type="PROSITE" id="PS00470">
    <property type="entry name" value="IDH_IMDH"/>
    <property type="match status" value="1"/>
</dbReference>
<comment type="subcellular location">
    <subcellularLocation>
        <location evidence="14">Cytoplasm</location>
    </subcellularLocation>
</comment>
<accession>A0A1G9RKD2</accession>
<keyword evidence="7 14" id="KW-0028">Amino-acid biosynthesis</keyword>
<dbReference type="EMBL" id="FNHQ01000003">
    <property type="protein sequence ID" value="SDM23779.1"/>
    <property type="molecule type" value="Genomic_DNA"/>
</dbReference>
<dbReference type="GO" id="GO:0009098">
    <property type="term" value="P:L-leucine biosynthetic process"/>
    <property type="evidence" value="ECO:0007669"/>
    <property type="project" value="UniProtKB-UniRule"/>
</dbReference>
<dbReference type="FunFam" id="3.40.718.10:FF:000006">
    <property type="entry name" value="3-isopropylmalate dehydrogenase"/>
    <property type="match status" value="1"/>
</dbReference>
<evidence type="ECO:0000256" key="7">
    <source>
        <dbReference type="ARBA" id="ARBA00022605"/>
    </source>
</evidence>
<comment type="catalytic activity">
    <reaction evidence="1 14 15">
        <text>(2R,3S)-3-isopropylmalate + NAD(+) = 4-methyl-2-oxopentanoate + CO2 + NADH</text>
        <dbReference type="Rhea" id="RHEA:32271"/>
        <dbReference type="ChEBI" id="CHEBI:16526"/>
        <dbReference type="ChEBI" id="CHEBI:17865"/>
        <dbReference type="ChEBI" id="CHEBI:35121"/>
        <dbReference type="ChEBI" id="CHEBI:57540"/>
        <dbReference type="ChEBI" id="CHEBI:57945"/>
        <dbReference type="EC" id="1.1.1.85"/>
    </reaction>
</comment>
<comment type="function">
    <text evidence="14 15">Catalyzes the oxidation of 3-carboxy-2-hydroxy-4-methylpentanoate (3-isopropylmalate) to 3-carboxy-4-methyl-2-oxopentanoate. The product decarboxylates to 4-methyl-2 oxopentanoate.</text>
</comment>
<evidence type="ECO:0000256" key="2">
    <source>
        <dbReference type="ARBA" id="ARBA00001936"/>
    </source>
</evidence>
<feature type="domain" description="Isopropylmalate dehydrogenase-like" evidence="16">
    <location>
        <begin position="4"/>
        <end position="351"/>
    </location>
</feature>
<evidence type="ECO:0000256" key="8">
    <source>
        <dbReference type="ARBA" id="ARBA00022723"/>
    </source>
</evidence>
<dbReference type="OrthoDB" id="9806254at2"/>
<evidence type="ECO:0000256" key="14">
    <source>
        <dbReference type="HAMAP-Rule" id="MF_01033"/>
    </source>
</evidence>